<evidence type="ECO:0000256" key="1">
    <source>
        <dbReference type="PROSITE-ProRule" id="PRU00409"/>
    </source>
</evidence>
<feature type="region of interest" description="Disordered" evidence="2">
    <location>
        <begin position="177"/>
        <end position="196"/>
    </location>
</feature>
<evidence type="ECO:0000259" key="3">
    <source>
        <dbReference type="PROSITE" id="PS50975"/>
    </source>
</evidence>
<dbReference type="InterPro" id="IPR013815">
    <property type="entry name" value="ATP_grasp_subdomain_1"/>
</dbReference>
<organism evidence="4 5">
    <name type="scientific">Kitasatospora kazusensis</name>
    <dbReference type="NCBI Taxonomy" id="407974"/>
    <lineage>
        <taxon>Bacteria</taxon>
        <taxon>Bacillati</taxon>
        <taxon>Actinomycetota</taxon>
        <taxon>Actinomycetes</taxon>
        <taxon>Kitasatosporales</taxon>
        <taxon>Streptomycetaceae</taxon>
        <taxon>Kitasatospora</taxon>
    </lineage>
</organism>
<evidence type="ECO:0000256" key="2">
    <source>
        <dbReference type="SAM" id="MobiDB-lite"/>
    </source>
</evidence>
<name>A0ABP5LPY5_9ACTN</name>
<sequence>MSIVILDPDGRHAPDYPGWLADSGRELRLLTGRAGEYAGFAEVRVVPRYALSAAVETGVLALARGGGVSAVVALDPADQIRAGGLRDFLGLPGQGRDAALALADSVEARAVLARAGVGVVRREEVRRVADLYWWAHQWGYPLVVRPRRGHAGQAPAELADEAGLRAFVRDRMPADPSVVPSLTVEPRTDGERHHGPGLPVTDAALAALPRHPGHPRAVEAVREADGRWLVLGVGYRPDARPARALVRAQAGLAPEPTDPDSTEVA</sequence>
<gene>
    <name evidence="4" type="ORF">GCM10009760_41870</name>
</gene>
<evidence type="ECO:0000313" key="5">
    <source>
        <dbReference type="Proteomes" id="UP001422759"/>
    </source>
</evidence>
<reference evidence="5" key="1">
    <citation type="journal article" date="2019" name="Int. J. Syst. Evol. Microbiol.">
        <title>The Global Catalogue of Microorganisms (GCM) 10K type strain sequencing project: providing services to taxonomists for standard genome sequencing and annotation.</title>
        <authorList>
            <consortium name="The Broad Institute Genomics Platform"/>
            <consortium name="The Broad Institute Genome Sequencing Center for Infectious Disease"/>
            <person name="Wu L."/>
            <person name="Ma J."/>
        </authorList>
    </citation>
    <scope>NUCLEOTIDE SEQUENCE [LARGE SCALE GENOMIC DNA]</scope>
    <source>
        <strain evidence="5">JCM 14560</strain>
    </source>
</reference>
<keyword evidence="1" id="KW-0547">Nucleotide-binding</keyword>
<protein>
    <recommendedName>
        <fullName evidence="3">ATP-grasp domain-containing protein</fullName>
    </recommendedName>
</protein>
<keyword evidence="5" id="KW-1185">Reference proteome</keyword>
<dbReference type="PROSITE" id="PS50975">
    <property type="entry name" value="ATP_GRASP"/>
    <property type="match status" value="1"/>
</dbReference>
<dbReference type="EMBL" id="BAAANT010000025">
    <property type="protein sequence ID" value="GAA2149073.1"/>
    <property type="molecule type" value="Genomic_DNA"/>
</dbReference>
<keyword evidence="1" id="KW-0067">ATP-binding</keyword>
<dbReference type="Gene3D" id="3.30.1490.20">
    <property type="entry name" value="ATP-grasp fold, A domain"/>
    <property type="match status" value="1"/>
</dbReference>
<feature type="domain" description="ATP-grasp" evidence="3">
    <location>
        <begin position="109"/>
        <end position="152"/>
    </location>
</feature>
<proteinExistence type="predicted"/>
<dbReference type="RefSeq" id="WP_344467301.1">
    <property type="nucleotide sequence ID" value="NZ_BAAANT010000025.1"/>
</dbReference>
<comment type="caution">
    <text evidence="4">The sequence shown here is derived from an EMBL/GenBank/DDBJ whole genome shotgun (WGS) entry which is preliminary data.</text>
</comment>
<evidence type="ECO:0000313" key="4">
    <source>
        <dbReference type="EMBL" id="GAA2149073.1"/>
    </source>
</evidence>
<accession>A0ABP5LPY5</accession>
<dbReference type="Gene3D" id="3.40.50.20">
    <property type="match status" value="1"/>
</dbReference>
<dbReference type="Proteomes" id="UP001422759">
    <property type="component" value="Unassembled WGS sequence"/>
</dbReference>
<dbReference type="InterPro" id="IPR011761">
    <property type="entry name" value="ATP-grasp"/>
</dbReference>
<dbReference type="SUPFAM" id="SSF56059">
    <property type="entry name" value="Glutathione synthetase ATP-binding domain-like"/>
    <property type="match status" value="1"/>
</dbReference>